<dbReference type="PANTHER" id="PTHR33169:SF27">
    <property type="entry name" value="TRANSCRIPTIONAL REGULATOR PADR FAMILY PROTEIN"/>
    <property type="match status" value="1"/>
</dbReference>
<gene>
    <name evidence="2" type="ORF">LARV_02092</name>
</gene>
<evidence type="ECO:0000313" key="2">
    <source>
        <dbReference type="EMBL" id="GAP14325.1"/>
    </source>
</evidence>
<keyword evidence="3" id="KW-1185">Reference proteome</keyword>
<accession>A0A0S7BKH9</accession>
<reference evidence="2" key="1">
    <citation type="submission" date="2015-07" db="EMBL/GenBank/DDBJ databases">
        <title>Draft Genome Sequences of Anaerolinea thermolimosa IMO-1, Bellilinea caldifistulae GOMI-1, Leptolinea tardivitalis YMTK-2, Levilinea saccharolytica KIBI-1,Longilinea arvoryzae KOME-1, Previously Described as Members of the Anaerolineaceae (Chloroflexi).</title>
        <authorList>
            <person name="Sekiguchi Y."/>
            <person name="Ohashi A."/>
            <person name="Matsuura N."/>
            <person name="Tourlousse M.D."/>
        </authorList>
    </citation>
    <scope>NUCLEOTIDE SEQUENCE [LARGE SCALE GENOMIC DNA]</scope>
    <source>
        <strain evidence="2">KOME-1</strain>
    </source>
</reference>
<evidence type="ECO:0000259" key="1">
    <source>
        <dbReference type="Pfam" id="PF03551"/>
    </source>
</evidence>
<dbReference type="OrthoDB" id="154521at2"/>
<dbReference type="InterPro" id="IPR005149">
    <property type="entry name" value="Tscrpt_reg_PadR_N"/>
</dbReference>
<dbReference type="AlphaFoldDB" id="A0A0S7BKH9"/>
<dbReference type="EMBL" id="DF967972">
    <property type="protein sequence ID" value="GAP14325.1"/>
    <property type="molecule type" value="Genomic_DNA"/>
</dbReference>
<dbReference type="Proteomes" id="UP000055060">
    <property type="component" value="Unassembled WGS sequence"/>
</dbReference>
<proteinExistence type="predicted"/>
<dbReference type="InterPro" id="IPR036388">
    <property type="entry name" value="WH-like_DNA-bd_sf"/>
</dbReference>
<dbReference type="PANTHER" id="PTHR33169">
    <property type="entry name" value="PADR-FAMILY TRANSCRIPTIONAL REGULATOR"/>
    <property type="match status" value="1"/>
</dbReference>
<protein>
    <submittedName>
        <fullName evidence="2">Predicted transcriptional regulator</fullName>
    </submittedName>
</protein>
<dbReference type="Pfam" id="PF03551">
    <property type="entry name" value="PadR"/>
    <property type="match status" value="1"/>
</dbReference>
<name>A0A0S7BKH9_9CHLR</name>
<dbReference type="InterPro" id="IPR052509">
    <property type="entry name" value="Metal_resp_DNA-bind_regulator"/>
</dbReference>
<dbReference type="RefSeq" id="WP_075073593.1">
    <property type="nucleotide sequence ID" value="NZ_DF967972.1"/>
</dbReference>
<organism evidence="2">
    <name type="scientific">Longilinea arvoryzae</name>
    <dbReference type="NCBI Taxonomy" id="360412"/>
    <lineage>
        <taxon>Bacteria</taxon>
        <taxon>Bacillati</taxon>
        <taxon>Chloroflexota</taxon>
        <taxon>Anaerolineae</taxon>
        <taxon>Anaerolineales</taxon>
        <taxon>Anaerolineaceae</taxon>
        <taxon>Longilinea</taxon>
    </lineage>
</organism>
<feature type="domain" description="Transcription regulator PadR N-terminal" evidence="1">
    <location>
        <begin position="15"/>
        <end position="89"/>
    </location>
</feature>
<dbReference type="Gene3D" id="1.10.10.10">
    <property type="entry name" value="Winged helix-like DNA-binding domain superfamily/Winged helix DNA-binding domain"/>
    <property type="match status" value="1"/>
</dbReference>
<dbReference type="InterPro" id="IPR036390">
    <property type="entry name" value="WH_DNA-bd_sf"/>
</dbReference>
<dbReference type="SUPFAM" id="SSF46785">
    <property type="entry name" value="Winged helix' DNA-binding domain"/>
    <property type="match status" value="1"/>
</dbReference>
<dbReference type="STRING" id="360412.LARV_02092"/>
<evidence type="ECO:0000313" key="3">
    <source>
        <dbReference type="Proteomes" id="UP000055060"/>
    </source>
</evidence>
<sequence length="188" mass="21735">MSPRSAAPLTLEFILLGLVSKKPAHGYELQQELRSLQSLSQVWHIGQPQLYALIDKLERQGLLTGELQPGEGRPDRKVLSLTPTGRQMFDAWLSTPVEHPRDMRQEFLAKLFFARQAGFATELIVWQREVCQKWLGGLNHKFEMLTPDQMDERLVFQLRILQVRALLEWLDQAAVWVGNDVNEEHPQR</sequence>